<keyword evidence="3" id="KW-1185">Reference proteome</keyword>
<evidence type="ECO:0000313" key="2">
    <source>
        <dbReference type="EMBL" id="STO23987.1"/>
    </source>
</evidence>
<gene>
    <name evidence="2" type="ORF">NCTC11401_00793</name>
    <name evidence="1" type="ORF">SAMN05421777_10991</name>
</gene>
<evidence type="ECO:0000313" key="4">
    <source>
        <dbReference type="Proteomes" id="UP000254374"/>
    </source>
</evidence>
<sequence>MDNKNIETFEEIDNQIDGIVVYLLKKYAMKNEFSSKIDADLPEEVEA</sequence>
<dbReference type="AlphaFoldDB" id="A0A377GGN1"/>
<dbReference type="EMBL" id="FTNL01000009">
    <property type="protein sequence ID" value="SIR28666.1"/>
    <property type="molecule type" value="Genomic_DNA"/>
</dbReference>
<proteinExistence type="predicted"/>
<name>A0A377GGN1_9GAMM</name>
<reference evidence="1 3" key="1">
    <citation type="submission" date="2017-01" db="EMBL/GenBank/DDBJ databases">
        <authorList>
            <person name="Varghese N."/>
            <person name="Submissions S."/>
        </authorList>
    </citation>
    <scope>NUCLEOTIDE SEQUENCE [LARGE SCALE GENOMIC DNA]</scope>
    <source>
        <strain evidence="1 3">ATCC 33342</strain>
    </source>
</reference>
<protein>
    <submittedName>
        <fullName evidence="2">Uncharacterized protein</fullName>
    </submittedName>
</protein>
<reference evidence="2 4" key="2">
    <citation type="submission" date="2018-06" db="EMBL/GenBank/DDBJ databases">
        <authorList>
            <consortium name="Pathogen Informatics"/>
            <person name="Doyle S."/>
        </authorList>
    </citation>
    <scope>NUCLEOTIDE SEQUENCE [LARGE SCALE GENOMIC DNA]</scope>
    <source>
        <strain evidence="2 4">NCTC11401</strain>
    </source>
</reference>
<evidence type="ECO:0000313" key="1">
    <source>
        <dbReference type="EMBL" id="SIR28666.1"/>
    </source>
</evidence>
<dbReference type="RefSeq" id="WP_165481612.1">
    <property type="nucleotide sequence ID" value="NZ_CAAAIV010000031.1"/>
</dbReference>
<dbReference type="Proteomes" id="UP000254374">
    <property type="component" value="Unassembled WGS sequence"/>
</dbReference>
<evidence type="ECO:0000313" key="3">
    <source>
        <dbReference type="Proteomes" id="UP000186808"/>
    </source>
</evidence>
<organism evidence="2 4">
    <name type="scientific">Fluoribacter gormanii</name>
    <dbReference type="NCBI Taxonomy" id="464"/>
    <lineage>
        <taxon>Bacteria</taxon>
        <taxon>Pseudomonadati</taxon>
        <taxon>Pseudomonadota</taxon>
        <taxon>Gammaproteobacteria</taxon>
        <taxon>Legionellales</taxon>
        <taxon>Legionellaceae</taxon>
        <taxon>Fluoribacter</taxon>
    </lineage>
</organism>
<dbReference type="Proteomes" id="UP000186808">
    <property type="component" value="Unassembled WGS sequence"/>
</dbReference>
<dbReference type="EMBL" id="UGGV01000001">
    <property type="protein sequence ID" value="STO23987.1"/>
    <property type="molecule type" value="Genomic_DNA"/>
</dbReference>
<accession>A0A377GGN1</accession>